<evidence type="ECO:0000256" key="2">
    <source>
        <dbReference type="ARBA" id="ARBA00001936"/>
    </source>
</evidence>
<feature type="binding site" evidence="20">
    <location>
        <position position="270"/>
    </location>
    <ligand>
        <name>Zn(2+)</name>
        <dbReference type="ChEBI" id="CHEBI:29105"/>
        <note>catalytic</note>
    </ligand>
</feature>
<evidence type="ECO:0000256" key="5">
    <source>
        <dbReference type="ARBA" id="ARBA00004904"/>
    </source>
</evidence>
<dbReference type="EMBL" id="SNYR01000001">
    <property type="protein sequence ID" value="TDQ67013.1"/>
    <property type="molecule type" value="Genomic_DNA"/>
</dbReference>
<evidence type="ECO:0000256" key="12">
    <source>
        <dbReference type="ARBA" id="ARBA00022833"/>
    </source>
</evidence>
<dbReference type="SUPFAM" id="SSF142695">
    <property type="entry name" value="RibA-like"/>
    <property type="match status" value="1"/>
</dbReference>
<comment type="similarity">
    <text evidence="21">Belongs to the DHBP synthase family.</text>
</comment>
<feature type="binding site" evidence="21">
    <location>
        <position position="26"/>
    </location>
    <ligand>
        <name>Mg(2+)</name>
        <dbReference type="ChEBI" id="CHEBI:18420"/>
        <label>2</label>
    </ligand>
</feature>
<dbReference type="InterPro" id="IPR032677">
    <property type="entry name" value="GTP_cyclohydro_II"/>
</dbReference>
<proteinExistence type="inferred from homology"/>
<dbReference type="GO" id="GO:0008686">
    <property type="term" value="F:3,4-dihydroxy-2-butanone-4-phosphate synthase activity"/>
    <property type="evidence" value="ECO:0007669"/>
    <property type="project" value="UniProtKB-UniRule"/>
</dbReference>
<dbReference type="Pfam" id="PF00925">
    <property type="entry name" value="GTP_cyclohydro2"/>
    <property type="match status" value="1"/>
</dbReference>
<dbReference type="InterPro" id="IPR000926">
    <property type="entry name" value="RibA"/>
</dbReference>
<comment type="pathway">
    <text evidence="4 20">Cofactor biosynthesis; riboflavin biosynthesis; 5-amino-6-(D-ribitylamino)uracil from GTP: step 1/4.</text>
</comment>
<keyword evidence="9 21" id="KW-0479">Metal-binding</keyword>
<dbReference type="UniPathway" id="UPA00275">
    <property type="reaction ID" value="UER00399"/>
</dbReference>
<evidence type="ECO:0000256" key="11">
    <source>
        <dbReference type="ARBA" id="ARBA00022801"/>
    </source>
</evidence>
<dbReference type="GO" id="GO:0009231">
    <property type="term" value="P:riboflavin biosynthetic process"/>
    <property type="evidence" value="ECO:0007669"/>
    <property type="project" value="UniProtKB-UniRule"/>
</dbReference>
<feature type="binding site" evidence="21">
    <location>
        <begin position="138"/>
        <end position="142"/>
    </location>
    <ligand>
        <name>D-ribulose 5-phosphate</name>
        <dbReference type="ChEBI" id="CHEBI:58121"/>
    </ligand>
</feature>
<dbReference type="GO" id="GO:0030145">
    <property type="term" value="F:manganese ion binding"/>
    <property type="evidence" value="ECO:0007669"/>
    <property type="project" value="UniProtKB-UniRule"/>
</dbReference>
<feature type="binding site" evidence="20">
    <location>
        <begin position="254"/>
        <end position="258"/>
    </location>
    <ligand>
        <name>GTP</name>
        <dbReference type="ChEBI" id="CHEBI:37565"/>
    </ligand>
</feature>
<evidence type="ECO:0000313" key="24">
    <source>
        <dbReference type="Proteomes" id="UP000295391"/>
    </source>
</evidence>
<dbReference type="InterPro" id="IPR017945">
    <property type="entry name" value="DHBP_synth_RibB-like_a/b_dom"/>
</dbReference>
<dbReference type="HAMAP" id="MF_00180">
    <property type="entry name" value="RibB"/>
    <property type="match status" value="1"/>
</dbReference>
<evidence type="ECO:0000256" key="16">
    <source>
        <dbReference type="ARBA" id="ARBA00023239"/>
    </source>
</evidence>
<comment type="cofactor">
    <cofactor evidence="21">
        <name>Mg(2+)</name>
        <dbReference type="ChEBI" id="CHEBI:18420"/>
    </cofactor>
    <cofactor evidence="21">
        <name>Mn(2+)</name>
        <dbReference type="ChEBI" id="CHEBI:29035"/>
    </cofactor>
    <text evidence="21">Binds 2 divalent metal cations per subunit. Magnesium or manganese.</text>
</comment>
<keyword evidence="13 21" id="KW-0460">Magnesium</keyword>
<sequence length="405" mass="43532">MSRLQRAVEHLKNGGMIVLTDDEDRENEGDLVVAAEFATPETIRFMAKEGCGLICLPMLGEQIDKLGLPPMVKQNRANRSTAFTVSIEAREGITTGISAYDRSQTILTAIKPGVLPGEIVSPGHVFPLRAADGGCRVRNGHTEASVDLMQLAGLTPAAVICEVMGDDGHMAKGEELENFAQRHELPMLSIAELVAHLGGPARSEKRLVSRVAESQLPTHHAANDFEIVAYREVSSGEEHVALLSQPLGDNPLVRVHSECLTGDAFGSKRCDCGPQLQAAMAEIDAHPDGGVVVYLRGHEGRGIGLGNKVRAYQLQDKGMDTVDANRALGLPVDARQFDIAAAILKDLGLNKISLLSNNPAKAKALENMGIGLNEVRPLQVGETAQNAAYLSTKREKLNHNLPEQF</sequence>
<keyword evidence="10 20" id="KW-0547">Nucleotide-binding</keyword>
<comment type="function">
    <text evidence="3 21">Catalyzes the conversion of D-ribulose 5-phosphate to formate and 3,4-dihydroxy-2-butanone 4-phosphate.</text>
</comment>
<feature type="binding site" evidence="20">
    <location>
        <position position="361"/>
    </location>
    <ligand>
        <name>GTP</name>
        <dbReference type="ChEBI" id="CHEBI:37565"/>
    </ligand>
</feature>
<evidence type="ECO:0000256" key="6">
    <source>
        <dbReference type="ARBA" id="ARBA00005520"/>
    </source>
</evidence>
<dbReference type="AlphaFoldDB" id="A0A4R6VSI9"/>
<feature type="site" description="Essential for catalytic activity" evidence="21">
    <location>
        <position position="162"/>
    </location>
</feature>
<comment type="catalytic activity">
    <reaction evidence="19 20">
        <text>GTP + 4 H2O = 2,5-diamino-6-hydroxy-4-(5-phosphoribosylamino)-pyrimidine + formate + 2 phosphate + 3 H(+)</text>
        <dbReference type="Rhea" id="RHEA:23704"/>
        <dbReference type="ChEBI" id="CHEBI:15377"/>
        <dbReference type="ChEBI" id="CHEBI:15378"/>
        <dbReference type="ChEBI" id="CHEBI:15740"/>
        <dbReference type="ChEBI" id="CHEBI:37565"/>
        <dbReference type="ChEBI" id="CHEBI:43474"/>
        <dbReference type="ChEBI" id="CHEBI:58614"/>
        <dbReference type="EC" id="3.5.4.25"/>
    </reaction>
</comment>
<dbReference type="FunFam" id="3.40.50.10990:FF:000001">
    <property type="entry name" value="Riboflavin biosynthesis protein RibBA"/>
    <property type="match status" value="1"/>
</dbReference>
<keyword evidence="16 21" id="KW-0456">Lyase</keyword>
<feature type="binding site" evidence="20">
    <location>
        <position position="356"/>
    </location>
    <ligand>
        <name>GTP</name>
        <dbReference type="ChEBI" id="CHEBI:37565"/>
    </ligand>
</feature>
<comment type="similarity">
    <text evidence="6">In the N-terminal section; belongs to the DHBP synthase family.</text>
</comment>
<dbReference type="InterPro" id="IPR000422">
    <property type="entry name" value="DHBP_synthase_RibB"/>
</dbReference>
<dbReference type="InterPro" id="IPR036144">
    <property type="entry name" value="RibA-like_sf"/>
</dbReference>
<evidence type="ECO:0000256" key="9">
    <source>
        <dbReference type="ARBA" id="ARBA00022723"/>
    </source>
</evidence>
<dbReference type="NCBIfam" id="NF001591">
    <property type="entry name" value="PRK00393.1"/>
    <property type="match status" value="1"/>
</dbReference>
<comment type="similarity">
    <text evidence="7">In the C-terminal section; belongs to the GTP cyclohydrolase II family.</text>
</comment>
<evidence type="ECO:0000256" key="3">
    <source>
        <dbReference type="ARBA" id="ARBA00002284"/>
    </source>
</evidence>
<organism evidence="23 24">
    <name type="scientific">Maritalea mobilis</name>
    <dbReference type="NCBI Taxonomy" id="483324"/>
    <lineage>
        <taxon>Bacteria</taxon>
        <taxon>Pseudomonadati</taxon>
        <taxon>Pseudomonadota</taxon>
        <taxon>Alphaproteobacteria</taxon>
        <taxon>Hyphomicrobiales</taxon>
        <taxon>Devosiaceae</taxon>
        <taxon>Maritalea</taxon>
    </lineage>
</organism>
<feature type="binding site" evidence="20">
    <location>
        <position position="275"/>
    </location>
    <ligand>
        <name>GTP</name>
        <dbReference type="ChEBI" id="CHEBI:37565"/>
    </ligand>
</feature>
<evidence type="ECO:0000256" key="10">
    <source>
        <dbReference type="ARBA" id="ARBA00022741"/>
    </source>
</evidence>
<dbReference type="GO" id="GO:0005829">
    <property type="term" value="C:cytosol"/>
    <property type="evidence" value="ECO:0007669"/>
    <property type="project" value="TreeGrafter"/>
</dbReference>
<keyword evidence="15 21" id="KW-0464">Manganese</keyword>
<evidence type="ECO:0000256" key="14">
    <source>
        <dbReference type="ARBA" id="ARBA00023134"/>
    </source>
</evidence>
<dbReference type="HAMAP" id="MF_00179">
    <property type="entry name" value="RibA"/>
    <property type="match status" value="1"/>
</dbReference>
<dbReference type="GO" id="GO:0003935">
    <property type="term" value="F:GTP cyclohydrolase II activity"/>
    <property type="evidence" value="ECO:0007669"/>
    <property type="project" value="UniProtKB-UniRule"/>
</dbReference>
<dbReference type="Gene3D" id="3.40.50.10990">
    <property type="entry name" value="GTP cyclohydrolase II"/>
    <property type="match status" value="1"/>
</dbReference>
<feature type="site" description="Essential for catalytic activity" evidence="21">
    <location>
        <position position="124"/>
    </location>
</feature>
<feature type="active site" description="Proton acceptor" evidence="20">
    <location>
        <position position="333"/>
    </location>
</feature>
<dbReference type="PIRSF" id="PIRSF001259">
    <property type="entry name" value="RibA"/>
    <property type="match status" value="1"/>
</dbReference>
<dbReference type="GO" id="GO:0000287">
    <property type="term" value="F:magnesium ion binding"/>
    <property type="evidence" value="ECO:0007669"/>
    <property type="project" value="UniProtKB-UniRule"/>
</dbReference>
<protein>
    <recommendedName>
        <fullName evidence="20 21">Multifunctional fusion protein</fullName>
    </recommendedName>
    <domain>
        <recommendedName>
            <fullName evidence="20">GTP cyclohydrolase-2</fullName>
            <ecNumber evidence="20">3.5.4.25</ecNumber>
        </recommendedName>
        <alternativeName>
            <fullName evidence="20">GTP cyclohydrolase II</fullName>
        </alternativeName>
    </domain>
    <domain>
        <recommendedName>
            <fullName evidence="21">3,4-dihydroxy-2-butanone 4-phosphate synthase</fullName>
            <shortName evidence="21">DHBP synthase</shortName>
            <ecNumber evidence="21">4.1.99.12</ecNumber>
        </recommendedName>
    </domain>
</protein>
<evidence type="ECO:0000256" key="20">
    <source>
        <dbReference type="HAMAP-Rule" id="MF_00179"/>
    </source>
</evidence>
<dbReference type="Gene3D" id="3.90.870.10">
    <property type="entry name" value="DHBP synthase"/>
    <property type="match status" value="1"/>
</dbReference>
<evidence type="ECO:0000256" key="17">
    <source>
        <dbReference type="ARBA" id="ARBA00023268"/>
    </source>
</evidence>
<keyword evidence="12 20" id="KW-0862">Zinc</keyword>
<keyword evidence="24" id="KW-1185">Reference proteome</keyword>
<comment type="similarity">
    <text evidence="20">Belongs to the GTP cyclohydrolase II family.</text>
</comment>
<dbReference type="NCBIfam" id="TIGR00505">
    <property type="entry name" value="ribA"/>
    <property type="match status" value="1"/>
</dbReference>
<dbReference type="SUPFAM" id="SSF55821">
    <property type="entry name" value="YrdC/RibB"/>
    <property type="match status" value="1"/>
</dbReference>
<accession>A0A4R6VSI9</accession>
<dbReference type="PANTHER" id="PTHR21327:SF18">
    <property type="entry name" value="3,4-DIHYDROXY-2-BUTANONE 4-PHOSPHATE SYNTHASE"/>
    <property type="match status" value="1"/>
</dbReference>
<evidence type="ECO:0000256" key="15">
    <source>
        <dbReference type="ARBA" id="ARBA00023211"/>
    </source>
</evidence>
<evidence type="ECO:0000256" key="18">
    <source>
        <dbReference type="ARBA" id="ARBA00043932"/>
    </source>
</evidence>
<keyword evidence="8 21" id="KW-0686">Riboflavin biosynthesis</keyword>
<feature type="binding site" evidence="20">
    <location>
        <position position="259"/>
    </location>
    <ligand>
        <name>Zn(2+)</name>
        <dbReference type="ChEBI" id="CHEBI:29105"/>
        <note>catalytic</note>
    </ligand>
</feature>
<evidence type="ECO:0000256" key="19">
    <source>
        <dbReference type="ARBA" id="ARBA00049295"/>
    </source>
</evidence>
<feature type="binding site" evidence="21">
    <location>
        <position position="141"/>
    </location>
    <ligand>
        <name>Mg(2+)</name>
        <dbReference type="ChEBI" id="CHEBI:18420"/>
        <label>2</label>
    </ligand>
</feature>
<feature type="binding site" evidence="20">
    <location>
        <position position="272"/>
    </location>
    <ligand>
        <name>Zn(2+)</name>
        <dbReference type="ChEBI" id="CHEBI:29105"/>
        <note>catalytic</note>
    </ligand>
</feature>
<dbReference type="GO" id="GO:0005525">
    <property type="term" value="F:GTP binding"/>
    <property type="evidence" value="ECO:0007669"/>
    <property type="project" value="UniProtKB-KW"/>
</dbReference>
<dbReference type="CDD" id="cd00641">
    <property type="entry name" value="GTP_cyclohydro2"/>
    <property type="match status" value="1"/>
</dbReference>
<dbReference type="EC" id="4.1.99.12" evidence="21"/>
<feature type="binding site" evidence="20">
    <location>
        <begin position="299"/>
        <end position="301"/>
    </location>
    <ligand>
        <name>GTP</name>
        <dbReference type="ChEBI" id="CHEBI:37565"/>
    </ligand>
</feature>
<gene>
    <name evidence="21" type="primary">ribB</name>
    <name evidence="20" type="synonym">ribA</name>
    <name evidence="23" type="ORF">ATL17_1019</name>
</gene>
<keyword evidence="17" id="KW-0511">Multifunctional enzyme</keyword>
<comment type="function">
    <text evidence="18 20">Catalyzes the conversion of GTP to 2,5-diamino-6-ribosylamino-4(3H)-pyrimidinone 5'-phosphate (DARP), formate and pyrophosphate.</text>
</comment>
<evidence type="ECO:0000256" key="7">
    <source>
        <dbReference type="ARBA" id="ARBA00008976"/>
    </source>
</evidence>
<comment type="cofactor">
    <cofactor evidence="2">
        <name>Mn(2+)</name>
        <dbReference type="ChEBI" id="CHEBI:29035"/>
    </cofactor>
</comment>
<comment type="catalytic activity">
    <reaction evidence="1 21">
        <text>D-ribulose 5-phosphate = (2S)-2-hydroxy-3-oxobutyl phosphate + formate + H(+)</text>
        <dbReference type="Rhea" id="RHEA:18457"/>
        <dbReference type="ChEBI" id="CHEBI:15378"/>
        <dbReference type="ChEBI" id="CHEBI:15740"/>
        <dbReference type="ChEBI" id="CHEBI:58121"/>
        <dbReference type="ChEBI" id="CHEBI:58830"/>
        <dbReference type="EC" id="4.1.99.12"/>
    </reaction>
</comment>
<dbReference type="Pfam" id="PF00926">
    <property type="entry name" value="DHBP_synthase"/>
    <property type="match status" value="1"/>
</dbReference>
<feature type="binding site" evidence="21">
    <location>
        <begin position="25"/>
        <end position="26"/>
    </location>
    <ligand>
        <name>D-ribulose 5-phosphate</name>
        <dbReference type="ChEBI" id="CHEBI:58121"/>
    </ligand>
</feature>
<comment type="caution">
    <text evidence="23">The sequence shown here is derived from an EMBL/GenBank/DDBJ whole genome shotgun (WGS) entry which is preliminary data.</text>
</comment>
<name>A0A4R6VSI9_9HYPH</name>
<evidence type="ECO:0000256" key="1">
    <source>
        <dbReference type="ARBA" id="ARBA00000141"/>
    </source>
</evidence>
<dbReference type="NCBIfam" id="TIGR00506">
    <property type="entry name" value="ribB"/>
    <property type="match status" value="1"/>
</dbReference>
<dbReference type="FunFam" id="3.90.870.10:FF:000001">
    <property type="entry name" value="Riboflavin biosynthesis protein RibBA"/>
    <property type="match status" value="1"/>
</dbReference>
<evidence type="ECO:0000256" key="4">
    <source>
        <dbReference type="ARBA" id="ARBA00004853"/>
    </source>
</evidence>
<feature type="active site" description="Nucleophile" evidence="20">
    <location>
        <position position="335"/>
    </location>
</feature>
<evidence type="ECO:0000259" key="22">
    <source>
        <dbReference type="Pfam" id="PF00925"/>
    </source>
</evidence>
<dbReference type="OrthoDB" id="9793111at2"/>
<dbReference type="EC" id="3.5.4.25" evidence="20"/>
<reference evidence="23 24" key="1">
    <citation type="submission" date="2019-03" db="EMBL/GenBank/DDBJ databases">
        <title>Genomic Encyclopedia of Type Strains, Phase III (KMG-III): the genomes of soil and plant-associated and newly described type strains.</title>
        <authorList>
            <person name="Whitman W."/>
        </authorList>
    </citation>
    <scope>NUCLEOTIDE SEQUENCE [LARGE SCALE GENOMIC DNA]</scope>
    <source>
        <strain evidence="23 24">CGMCC 1.7002</strain>
    </source>
</reference>
<evidence type="ECO:0000313" key="23">
    <source>
        <dbReference type="EMBL" id="TDQ67013.1"/>
    </source>
</evidence>
<comment type="cofactor">
    <cofactor evidence="20">
        <name>Zn(2+)</name>
        <dbReference type="ChEBI" id="CHEBI:29105"/>
    </cofactor>
    <text evidence="20">Binds 1 zinc ion per subunit.</text>
</comment>
<evidence type="ECO:0000256" key="13">
    <source>
        <dbReference type="ARBA" id="ARBA00022842"/>
    </source>
</evidence>
<feature type="binding site" evidence="21">
    <location>
        <position position="26"/>
    </location>
    <ligand>
        <name>Mg(2+)</name>
        <dbReference type="ChEBI" id="CHEBI:18420"/>
        <label>1</label>
    </ligand>
</feature>
<dbReference type="PANTHER" id="PTHR21327">
    <property type="entry name" value="GTP CYCLOHYDROLASE II-RELATED"/>
    <property type="match status" value="1"/>
</dbReference>
<dbReference type="GO" id="GO:0008270">
    <property type="term" value="F:zinc ion binding"/>
    <property type="evidence" value="ECO:0007669"/>
    <property type="project" value="UniProtKB-UniRule"/>
</dbReference>
<comment type="pathway">
    <text evidence="5 21">Cofactor biosynthesis; riboflavin biosynthesis; 2-hydroxy-3-oxobutyl phosphate from D-ribulose 5-phosphate: step 1/1.</text>
</comment>
<dbReference type="RefSeq" id="WP_133571660.1">
    <property type="nucleotide sequence ID" value="NZ_SNYR01000001.1"/>
</dbReference>
<keyword evidence="14 20" id="KW-0342">GTP-binding</keyword>
<feature type="domain" description="GTP cyclohydrolase II" evidence="22">
    <location>
        <begin position="210"/>
        <end position="374"/>
    </location>
</feature>
<evidence type="ECO:0000256" key="21">
    <source>
        <dbReference type="HAMAP-Rule" id="MF_00180"/>
    </source>
</evidence>
<keyword evidence="11 20" id="KW-0378">Hydrolase</keyword>
<comment type="subunit">
    <text evidence="21">Homodimer.</text>
</comment>
<dbReference type="Proteomes" id="UP000295391">
    <property type="component" value="Unassembled WGS sequence"/>
</dbReference>
<feature type="binding site" evidence="21">
    <location>
        <position position="30"/>
    </location>
    <ligand>
        <name>D-ribulose 5-phosphate</name>
        <dbReference type="ChEBI" id="CHEBI:58121"/>
    </ligand>
</feature>
<evidence type="ECO:0000256" key="8">
    <source>
        <dbReference type="ARBA" id="ARBA00022619"/>
    </source>
</evidence>
<feature type="binding site" evidence="20">
    <location>
        <position position="321"/>
    </location>
    <ligand>
        <name>GTP</name>
        <dbReference type="ChEBI" id="CHEBI:37565"/>
    </ligand>
</feature>